<dbReference type="AlphaFoldDB" id="A0A2A2KIZ7"/>
<evidence type="ECO:0000313" key="2">
    <source>
        <dbReference type="EMBL" id="PAV73850.1"/>
    </source>
</evidence>
<sequence>MPSARNWSSALSRASCSAVGSTLAPMARLWRCSRSASSSARVVPWMLSSSAPMRCTTSTGRLAISGSRLRAKARKAGSWRSPRKR</sequence>
<keyword evidence="3" id="KW-1185">Reference proteome</keyword>
<name>A0A2A2KIZ7_9BILA</name>
<dbReference type="Proteomes" id="UP000218231">
    <property type="component" value="Unassembled WGS sequence"/>
</dbReference>
<protein>
    <submittedName>
        <fullName evidence="2">Uncharacterized protein</fullName>
    </submittedName>
</protein>
<comment type="caution">
    <text evidence="2">The sequence shown here is derived from an EMBL/GenBank/DDBJ whole genome shotgun (WGS) entry which is preliminary data.</text>
</comment>
<gene>
    <name evidence="2" type="ORF">WR25_16362</name>
</gene>
<proteinExistence type="predicted"/>
<feature type="region of interest" description="Disordered" evidence="1">
    <location>
        <begin position="66"/>
        <end position="85"/>
    </location>
</feature>
<feature type="compositionally biased region" description="Basic residues" evidence="1">
    <location>
        <begin position="69"/>
        <end position="85"/>
    </location>
</feature>
<evidence type="ECO:0000256" key="1">
    <source>
        <dbReference type="SAM" id="MobiDB-lite"/>
    </source>
</evidence>
<accession>A0A2A2KIZ7</accession>
<reference evidence="2 3" key="1">
    <citation type="journal article" date="2017" name="Curr. Biol.">
        <title>Genome architecture and evolution of a unichromosomal asexual nematode.</title>
        <authorList>
            <person name="Fradin H."/>
            <person name="Zegar C."/>
            <person name="Gutwein M."/>
            <person name="Lucas J."/>
            <person name="Kovtun M."/>
            <person name="Corcoran D."/>
            <person name="Baugh L.R."/>
            <person name="Kiontke K."/>
            <person name="Gunsalus K."/>
            <person name="Fitch D.H."/>
            <person name="Piano F."/>
        </authorList>
    </citation>
    <scope>NUCLEOTIDE SEQUENCE [LARGE SCALE GENOMIC DNA]</scope>
    <source>
        <strain evidence="2">PF1309</strain>
    </source>
</reference>
<evidence type="ECO:0000313" key="3">
    <source>
        <dbReference type="Proteomes" id="UP000218231"/>
    </source>
</evidence>
<organism evidence="2 3">
    <name type="scientific">Diploscapter pachys</name>
    <dbReference type="NCBI Taxonomy" id="2018661"/>
    <lineage>
        <taxon>Eukaryota</taxon>
        <taxon>Metazoa</taxon>
        <taxon>Ecdysozoa</taxon>
        <taxon>Nematoda</taxon>
        <taxon>Chromadorea</taxon>
        <taxon>Rhabditida</taxon>
        <taxon>Rhabditina</taxon>
        <taxon>Rhabditomorpha</taxon>
        <taxon>Rhabditoidea</taxon>
        <taxon>Rhabditidae</taxon>
        <taxon>Diploscapter</taxon>
    </lineage>
</organism>
<dbReference type="EMBL" id="LIAE01008472">
    <property type="protein sequence ID" value="PAV73850.1"/>
    <property type="molecule type" value="Genomic_DNA"/>
</dbReference>